<dbReference type="Gene3D" id="3.40.50.300">
    <property type="entry name" value="P-loop containing nucleotide triphosphate hydrolases"/>
    <property type="match status" value="1"/>
</dbReference>
<dbReference type="PANTHER" id="PTHR42781:SF4">
    <property type="entry name" value="SPERMIDINE_PUTRESCINE IMPORT ATP-BINDING PROTEIN POTA"/>
    <property type="match status" value="1"/>
</dbReference>
<feature type="domain" description="ABC transporter" evidence="8">
    <location>
        <begin position="5"/>
        <end position="235"/>
    </location>
</feature>
<dbReference type="Pfam" id="PF00005">
    <property type="entry name" value="ABC_tran"/>
    <property type="match status" value="1"/>
</dbReference>
<dbReference type="EC" id="7.6.2.11" evidence="7"/>
<gene>
    <name evidence="7" type="primary">potA</name>
    <name evidence="9" type="ORF">HBH25_13420</name>
</gene>
<dbReference type="EMBL" id="JAAVJI010000007">
    <property type="protein sequence ID" value="NJP01849.1"/>
    <property type="molecule type" value="Genomic_DNA"/>
</dbReference>
<keyword evidence="6 7" id="KW-0472">Membrane</keyword>
<dbReference type="InterPro" id="IPR003593">
    <property type="entry name" value="AAA+_ATPase"/>
</dbReference>
<sequence>MQAKLKIEGIHKRFGAFQALAPTALELRQGEFLTLLGPSGSGKTTLLMMVAGLLEPDGGKLWIDGTLATYAPPYERDIGMVFQNYALFPHMTIAENVGFPLRMRRRPLAEVNSEVARVLELVQLSHTAHRLPRELSGGQQQRIALARCIVYQPSIILMDEPLGALDKKLRDQLQIEIKRLHRQLGTTILFVTHDQQEALTMSDRICLMNHGRIEQLGTPSDLYFRPKTTFAADFLGESNIVPGVAQPQGAAQCHVACPTLGISLAVDGAHSGPVNVMVRPERVGLFTAPQPGMNSVQGTLSDVVFTGGVTRFMVNTVGGAMLMVEGLTLERELDATPGTPVWACWQPAETVILPADAVPEAA</sequence>
<dbReference type="PROSITE" id="PS50893">
    <property type="entry name" value="ABC_TRANSPORTER_2"/>
    <property type="match status" value="1"/>
</dbReference>
<evidence type="ECO:0000256" key="3">
    <source>
        <dbReference type="ARBA" id="ARBA00022741"/>
    </source>
</evidence>
<dbReference type="Pfam" id="PF08402">
    <property type="entry name" value="TOBE_2"/>
    <property type="match status" value="1"/>
</dbReference>
<dbReference type="SUPFAM" id="SSF52540">
    <property type="entry name" value="P-loop containing nucleoside triphosphate hydrolases"/>
    <property type="match status" value="1"/>
</dbReference>
<dbReference type="InterPro" id="IPR008995">
    <property type="entry name" value="Mo/tungstate-bd_C_term_dom"/>
</dbReference>
<dbReference type="PANTHER" id="PTHR42781">
    <property type="entry name" value="SPERMIDINE/PUTRESCINE IMPORT ATP-BINDING PROTEIN POTA"/>
    <property type="match status" value="1"/>
</dbReference>
<dbReference type="InterPro" id="IPR013611">
    <property type="entry name" value="Transp-assoc_OB_typ2"/>
</dbReference>
<dbReference type="Proteomes" id="UP000746535">
    <property type="component" value="Unassembled WGS sequence"/>
</dbReference>
<dbReference type="InterPro" id="IPR027417">
    <property type="entry name" value="P-loop_NTPase"/>
</dbReference>
<evidence type="ECO:0000256" key="4">
    <source>
        <dbReference type="ARBA" id="ARBA00022840"/>
    </source>
</evidence>
<evidence type="ECO:0000256" key="5">
    <source>
        <dbReference type="ARBA" id="ARBA00022967"/>
    </source>
</evidence>
<keyword evidence="4 7" id="KW-0067">ATP-binding</keyword>
<dbReference type="InterPro" id="IPR005893">
    <property type="entry name" value="PotA-like"/>
</dbReference>
<dbReference type="InterPro" id="IPR017871">
    <property type="entry name" value="ABC_transporter-like_CS"/>
</dbReference>
<protein>
    <recommendedName>
        <fullName evidence="7">Spermidine/putrescine import ATP-binding protein PotA</fullName>
        <ecNumber evidence="7">7.6.2.11</ecNumber>
    </recommendedName>
</protein>
<organism evidence="9 10">
    <name type="scientific">Pseudomonas quercus</name>
    <dbReference type="NCBI Taxonomy" id="2722792"/>
    <lineage>
        <taxon>Bacteria</taxon>
        <taxon>Pseudomonadati</taxon>
        <taxon>Pseudomonadota</taxon>
        <taxon>Gammaproteobacteria</taxon>
        <taxon>Pseudomonadales</taxon>
        <taxon>Pseudomonadaceae</taxon>
        <taxon>Pseudomonas</taxon>
    </lineage>
</organism>
<comment type="function">
    <text evidence="7">Part of the ABC transporter complex PotABCD involved in spermidine/putrescine import. Responsible for energy coupling to the transport system.</text>
</comment>
<dbReference type="GO" id="GO:0005524">
    <property type="term" value="F:ATP binding"/>
    <property type="evidence" value="ECO:0007669"/>
    <property type="project" value="UniProtKB-KW"/>
</dbReference>
<evidence type="ECO:0000259" key="8">
    <source>
        <dbReference type="PROSITE" id="PS50893"/>
    </source>
</evidence>
<proteinExistence type="inferred from homology"/>
<reference evidence="9 10" key="1">
    <citation type="submission" date="2020-03" db="EMBL/GenBank/DDBJ databases">
        <authorList>
            <person name="Wang L."/>
            <person name="He N."/>
            <person name="Li Y."/>
            <person name="Fang Y."/>
            <person name="Zhang F."/>
        </authorList>
    </citation>
    <scope>NUCLEOTIDE SEQUENCE [LARGE SCALE GENOMIC DNA]</scope>
    <source>
        <strain evidence="10">hsmgli-8</strain>
    </source>
</reference>
<dbReference type="InterPro" id="IPR050093">
    <property type="entry name" value="ABC_SmlMolc_Importer"/>
</dbReference>
<keyword evidence="10" id="KW-1185">Reference proteome</keyword>
<keyword evidence="2 7" id="KW-1003">Cell membrane</keyword>
<dbReference type="SUPFAM" id="SSF50331">
    <property type="entry name" value="MOP-like"/>
    <property type="match status" value="1"/>
</dbReference>
<dbReference type="PROSITE" id="PS00211">
    <property type="entry name" value="ABC_TRANSPORTER_1"/>
    <property type="match status" value="1"/>
</dbReference>
<dbReference type="RefSeq" id="WP_168084421.1">
    <property type="nucleotide sequence ID" value="NZ_JAAVJI010000007.1"/>
</dbReference>
<evidence type="ECO:0000256" key="1">
    <source>
        <dbReference type="ARBA" id="ARBA00022448"/>
    </source>
</evidence>
<name>A0ABX0YI62_9PSED</name>
<keyword evidence="1 7" id="KW-0813">Transport</keyword>
<keyword evidence="5 7" id="KW-1278">Translocase</keyword>
<comment type="subunit">
    <text evidence="7">The complex is composed of two ATP-binding proteins (PotA), two transmembrane proteins (PotB and PotC) and a solute-binding protein (PotD).</text>
</comment>
<evidence type="ECO:0000313" key="9">
    <source>
        <dbReference type="EMBL" id="NJP01849.1"/>
    </source>
</evidence>
<evidence type="ECO:0000313" key="10">
    <source>
        <dbReference type="Proteomes" id="UP000746535"/>
    </source>
</evidence>
<comment type="similarity">
    <text evidence="7">Belongs to the ABC transporter superfamily. Spermidine/putrescine importer (TC 3.A.1.11.1) family.</text>
</comment>
<evidence type="ECO:0000256" key="7">
    <source>
        <dbReference type="RuleBase" id="RU364083"/>
    </source>
</evidence>
<keyword evidence="3 7" id="KW-0547">Nucleotide-binding</keyword>
<dbReference type="NCBIfam" id="TIGR01187">
    <property type="entry name" value="potA"/>
    <property type="match status" value="1"/>
</dbReference>
<comment type="caution">
    <text evidence="9">The sequence shown here is derived from an EMBL/GenBank/DDBJ whole genome shotgun (WGS) entry which is preliminary data.</text>
</comment>
<comment type="catalytic activity">
    <reaction evidence="7">
        <text>ATP + H2O + polyamine-[polyamine-binding protein]Side 1 = ADP + phosphate + polyamineSide 2 + [polyamine-binding protein]Side 1.</text>
        <dbReference type="EC" id="7.6.2.11"/>
    </reaction>
</comment>
<dbReference type="SMART" id="SM00382">
    <property type="entry name" value="AAA"/>
    <property type="match status" value="1"/>
</dbReference>
<dbReference type="InterPro" id="IPR003439">
    <property type="entry name" value="ABC_transporter-like_ATP-bd"/>
</dbReference>
<accession>A0ABX0YI62</accession>
<evidence type="ECO:0000256" key="6">
    <source>
        <dbReference type="ARBA" id="ARBA00023136"/>
    </source>
</evidence>
<evidence type="ECO:0000256" key="2">
    <source>
        <dbReference type="ARBA" id="ARBA00022475"/>
    </source>
</evidence>